<dbReference type="InterPro" id="IPR001387">
    <property type="entry name" value="Cro/C1-type_HTH"/>
</dbReference>
<dbReference type="Gene3D" id="1.10.260.40">
    <property type="entry name" value="lambda repressor-like DNA-binding domains"/>
    <property type="match status" value="1"/>
</dbReference>
<dbReference type="SUPFAM" id="SSF47413">
    <property type="entry name" value="lambda repressor-like DNA-binding domains"/>
    <property type="match status" value="1"/>
</dbReference>
<evidence type="ECO:0000259" key="2">
    <source>
        <dbReference type="PROSITE" id="PS50943"/>
    </source>
</evidence>
<feature type="region of interest" description="Disordered" evidence="1">
    <location>
        <begin position="235"/>
        <end position="261"/>
    </location>
</feature>
<feature type="domain" description="HTH cro/C1-type" evidence="2">
    <location>
        <begin position="24"/>
        <end position="67"/>
    </location>
</feature>
<feature type="compositionally biased region" description="Pro residues" evidence="1">
    <location>
        <begin position="242"/>
        <end position="254"/>
    </location>
</feature>
<evidence type="ECO:0000313" key="4">
    <source>
        <dbReference type="Proteomes" id="UP001597046"/>
    </source>
</evidence>
<dbReference type="PROSITE" id="PS50943">
    <property type="entry name" value="HTH_CROC1"/>
    <property type="match status" value="1"/>
</dbReference>
<dbReference type="EMBL" id="JBHTKH010000014">
    <property type="protein sequence ID" value="MFD1056075.1"/>
    <property type="molecule type" value="Genomic_DNA"/>
</dbReference>
<dbReference type="SMART" id="SM00530">
    <property type="entry name" value="HTH_XRE"/>
    <property type="match status" value="1"/>
</dbReference>
<dbReference type="CDD" id="cd00093">
    <property type="entry name" value="HTH_XRE"/>
    <property type="match status" value="1"/>
</dbReference>
<reference evidence="4" key="1">
    <citation type="journal article" date="2019" name="Int. J. Syst. Evol. Microbiol.">
        <title>The Global Catalogue of Microorganisms (GCM) 10K type strain sequencing project: providing services to taxonomists for standard genome sequencing and annotation.</title>
        <authorList>
            <consortium name="The Broad Institute Genomics Platform"/>
            <consortium name="The Broad Institute Genome Sequencing Center for Infectious Disease"/>
            <person name="Wu L."/>
            <person name="Ma J."/>
        </authorList>
    </citation>
    <scope>NUCLEOTIDE SEQUENCE [LARGE SCALE GENOMIC DNA]</scope>
    <source>
        <strain evidence="4">CCUG 57508</strain>
    </source>
</reference>
<name>A0ABW3N2V6_9MICO</name>
<protein>
    <submittedName>
        <fullName evidence="3">Helix-turn-helix domain-containing protein</fullName>
    </submittedName>
</protein>
<gene>
    <name evidence="3" type="ORF">ACFQ2V_17325</name>
</gene>
<dbReference type="InterPro" id="IPR010982">
    <property type="entry name" value="Lambda_DNA-bd_dom_sf"/>
</dbReference>
<keyword evidence="4" id="KW-1185">Reference proteome</keyword>
<comment type="caution">
    <text evidence="3">The sequence shown here is derived from an EMBL/GenBank/DDBJ whole genome shotgun (WGS) entry which is preliminary data.</text>
</comment>
<sequence>MTVPVRMPRATGPQSVLTSPGSLLRAWRKGSGLTQVELGEQVHVSAAAVSAWETGVRGIPARALDQLDTVLRAGGCLAGLSRSIGTSALEPRTRWSHAFHGSAGPVWAWVRPPRAGRVQGLARLRVFALGIDHEVGPEGLFVQAPRLDPNWAVTVHTQTPVWVDFGEGVPPDWLGVPRISSAALRDVVLSHPGDPMLTLVVDSVQGLAGGNTGALRTRLRRLVDAQRWDLLEAQWRRGEDAAPPPVASDGPRPPRSAEGQRALHRRLRNARGMSQAETAAAVTRLLHERLPTAPVTGHRRPAVSMMQIHNYESGRRARVPHLPALLDRAYDAYGFSCFEPVRTSRVRHDTVATIFPDFWLGPVTLAVRAVTEEAGPGPLRLSWRNRRIEVPLASASLSLGCLRFPEDGDLTVRLPQGWTADVRMGYDPDAVELVTDWVPVSPEVGLAVVDRVVSSLGLAVGVSESDLQWAVRLEEDGADRRVSATGAVLPAGSTGSCTSRQYAPGP</sequence>
<dbReference type="Proteomes" id="UP001597046">
    <property type="component" value="Unassembled WGS sequence"/>
</dbReference>
<proteinExistence type="predicted"/>
<dbReference type="RefSeq" id="WP_386054106.1">
    <property type="nucleotide sequence ID" value="NZ_JBHTKH010000014.1"/>
</dbReference>
<evidence type="ECO:0000256" key="1">
    <source>
        <dbReference type="SAM" id="MobiDB-lite"/>
    </source>
</evidence>
<accession>A0ABW3N2V6</accession>
<dbReference type="Pfam" id="PF13560">
    <property type="entry name" value="HTH_31"/>
    <property type="match status" value="1"/>
</dbReference>
<organism evidence="3 4">
    <name type="scientific">Terrabacter terrigena</name>
    <dbReference type="NCBI Taxonomy" id="574718"/>
    <lineage>
        <taxon>Bacteria</taxon>
        <taxon>Bacillati</taxon>
        <taxon>Actinomycetota</taxon>
        <taxon>Actinomycetes</taxon>
        <taxon>Micrococcales</taxon>
        <taxon>Intrasporangiaceae</taxon>
        <taxon>Terrabacter</taxon>
    </lineage>
</organism>
<evidence type="ECO:0000313" key="3">
    <source>
        <dbReference type="EMBL" id="MFD1056075.1"/>
    </source>
</evidence>